<comment type="caution">
    <text evidence="1">The sequence shown here is derived from an EMBL/GenBank/DDBJ whole genome shotgun (WGS) entry which is preliminary data.</text>
</comment>
<dbReference type="Proteomes" id="UP001152795">
    <property type="component" value="Unassembled WGS sequence"/>
</dbReference>
<protein>
    <submittedName>
        <fullName evidence="1">Uncharacterized protein</fullName>
    </submittedName>
</protein>
<proteinExistence type="predicted"/>
<organism evidence="1 2">
    <name type="scientific">Paramuricea clavata</name>
    <name type="common">Red gorgonian</name>
    <name type="synonym">Violescent sea-whip</name>
    <dbReference type="NCBI Taxonomy" id="317549"/>
    <lineage>
        <taxon>Eukaryota</taxon>
        <taxon>Metazoa</taxon>
        <taxon>Cnidaria</taxon>
        <taxon>Anthozoa</taxon>
        <taxon>Octocorallia</taxon>
        <taxon>Malacalcyonacea</taxon>
        <taxon>Plexauridae</taxon>
        <taxon>Paramuricea</taxon>
    </lineage>
</organism>
<gene>
    <name evidence="1" type="ORF">PACLA_8A035507</name>
</gene>
<evidence type="ECO:0000313" key="1">
    <source>
        <dbReference type="EMBL" id="CAB3997852.1"/>
    </source>
</evidence>
<accession>A0A7D9E1G2</accession>
<dbReference type="EMBL" id="CACRXK020003206">
    <property type="protein sequence ID" value="CAB3997852.1"/>
    <property type="molecule type" value="Genomic_DNA"/>
</dbReference>
<keyword evidence="2" id="KW-1185">Reference proteome</keyword>
<sequence>MGKDAGIKGLKGIHILITISESIDVIDCWLKSPEDRIHLDEPTDIVHDWLPNSITPTELTEELEEVRAKHEEERVEETDEERLMRECEEGAMFDEYLREMYENNELVDTPFGKGWMGRNAEIRGVDCVSGGPKGIIIFITISESVDVIDCCIESTKDTKDEICLGLPTDVTNNWFHTSMSWEGWSEERTEERERPEEEEEIMAEMRIGEMEMLEEMRWRPKCGKLYKKIPRYNFNVRDALKF</sequence>
<reference evidence="1" key="1">
    <citation type="submission" date="2020-04" db="EMBL/GenBank/DDBJ databases">
        <authorList>
            <person name="Alioto T."/>
            <person name="Alioto T."/>
            <person name="Gomez Garrido J."/>
        </authorList>
    </citation>
    <scope>NUCLEOTIDE SEQUENCE</scope>
    <source>
        <strain evidence="1">A484AB</strain>
    </source>
</reference>
<evidence type="ECO:0000313" key="2">
    <source>
        <dbReference type="Proteomes" id="UP001152795"/>
    </source>
</evidence>
<name>A0A7D9E1G2_PARCT</name>
<dbReference type="AlphaFoldDB" id="A0A7D9E1G2"/>